<dbReference type="Pfam" id="PF01381">
    <property type="entry name" value="HTH_3"/>
    <property type="match status" value="2"/>
</dbReference>
<dbReference type="PANTHER" id="PTHR46558:SF13">
    <property type="entry name" value="HTH-TYPE TRANSCRIPTIONAL REGULATOR IMMR"/>
    <property type="match status" value="1"/>
</dbReference>
<organism evidence="3 4">
    <name type="scientific">Pelotomaculum isophthalicicum JI</name>
    <dbReference type="NCBI Taxonomy" id="947010"/>
    <lineage>
        <taxon>Bacteria</taxon>
        <taxon>Bacillati</taxon>
        <taxon>Bacillota</taxon>
        <taxon>Clostridia</taxon>
        <taxon>Eubacteriales</taxon>
        <taxon>Desulfotomaculaceae</taxon>
        <taxon>Pelotomaculum</taxon>
    </lineage>
</organism>
<proteinExistence type="predicted"/>
<comment type="caution">
    <text evidence="3">The sequence shown here is derived from an EMBL/GenBank/DDBJ whole genome shotgun (WGS) entry which is preliminary data.</text>
</comment>
<sequence>MGIEFGQRLRELREGENLTQADLARLCNLSEPTISLYESGKREPSYKTLLLISEKLETSPNYLLTGKNGGSLSQSGQTKDNLTPYRNKALARRIKEERLKKGWTQKQIAEMLGVEVGTFSGYEREYRTPETKTLERLADLYGVSADYLLGRDESWLDKESPPDDIELERFIREHPNIRVFGDPLTEEVKDDVMLALKTAWEVVKKERAAKIQPKG</sequence>
<feature type="domain" description="HTH cro/C1-type" evidence="2">
    <location>
        <begin position="94"/>
        <end position="148"/>
    </location>
</feature>
<dbReference type="RefSeq" id="WP_277443486.1">
    <property type="nucleotide sequence ID" value="NZ_JAKOAV010000011.1"/>
</dbReference>
<protein>
    <submittedName>
        <fullName evidence="3">Helix-turn-helix domain-containing protein</fullName>
    </submittedName>
</protein>
<dbReference type="PANTHER" id="PTHR46558">
    <property type="entry name" value="TRACRIPTIONAL REGULATORY PROTEIN-RELATED-RELATED"/>
    <property type="match status" value="1"/>
</dbReference>
<reference evidence="3" key="1">
    <citation type="submission" date="2022-02" db="EMBL/GenBank/DDBJ databases">
        <authorList>
            <person name="Leng L."/>
        </authorList>
    </citation>
    <scope>NUCLEOTIDE SEQUENCE</scope>
    <source>
        <strain evidence="3">JI</strain>
    </source>
</reference>
<dbReference type="Proteomes" id="UP001154312">
    <property type="component" value="Unassembled WGS sequence"/>
</dbReference>
<evidence type="ECO:0000313" key="4">
    <source>
        <dbReference type="Proteomes" id="UP001154312"/>
    </source>
</evidence>
<dbReference type="SUPFAM" id="SSF47413">
    <property type="entry name" value="lambda repressor-like DNA-binding domains"/>
    <property type="match status" value="2"/>
</dbReference>
<dbReference type="InterPro" id="IPR010982">
    <property type="entry name" value="Lambda_DNA-bd_dom_sf"/>
</dbReference>
<dbReference type="PROSITE" id="PS50943">
    <property type="entry name" value="HTH_CROC1"/>
    <property type="match status" value="2"/>
</dbReference>
<accession>A0A9X4H3Q9</accession>
<gene>
    <name evidence="3" type="ORF">L7E55_07445</name>
</gene>
<dbReference type="Gene3D" id="1.10.260.40">
    <property type="entry name" value="lambda repressor-like DNA-binding domains"/>
    <property type="match status" value="2"/>
</dbReference>
<keyword evidence="1" id="KW-0238">DNA-binding</keyword>
<keyword evidence="4" id="KW-1185">Reference proteome</keyword>
<dbReference type="AlphaFoldDB" id="A0A9X4H3Q9"/>
<name>A0A9X4H3Q9_9FIRM</name>
<dbReference type="GO" id="GO:0003677">
    <property type="term" value="F:DNA binding"/>
    <property type="evidence" value="ECO:0007669"/>
    <property type="project" value="UniProtKB-KW"/>
</dbReference>
<dbReference type="SMART" id="SM00530">
    <property type="entry name" value="HTH_XRE"/>
    <property type="match status" value="2"/>
</dbReference>
<feature type="domain" description="HTH cro/C1-type" evidence="2">
    <location>
        <begin position="9"/>
        <end position="63"/>
    </location>
</feature>
<evidence type="ECO:0000259" key="2">
    <source>
        <dbReference type="PROSITE" id="PS50943"/>
    </source>
</evidence>
<evidence type="ECO:0000256" key="1">
    <source>
        <dbReference type="ARBA" id="ARBA00023125"/>
    </source>
</evidence>
<dbReference type="InterPro" id="IPR001387">
    <property type="entry name" value="Cro/C1-type_HTH"/>
</dbReference>
<evidence type="ECO:0000313" key="3">
    <source>
        <dbReference type="EMBL" id="MDF9408193.1"/>
    </source>
</evidence>
<dbReference type="EMBL" id="JAKOAV010000011">
    <property type="protein sequence ID" value="MDF9408193.1"/>
    <property type="molecule type" value="Genomic_DNA"/>
</dbReference>
<dbReference type="CDD" id="cd00093">
    <property type="entry name" value="HTH_XRE"/>
    <property type="match status" value="2"/>
</dbReference>